<name>A0A0H3XIY8_9MOLU</name>
<dbReference type="EMBL" id="CP011856">
    <property type="protein sequence ID" value="AKM54500.1"/>
    <property type="molecule type" value="Genomic_DNA"/>
</dbReference>
<dbReference type="RefSeq" id="WP_158500496.1">
    <property type="nucleotide sequence ID" value="NZ_CP011856.1"/>
</dbReference>
<dbReference type="KEGG" id="seri:SERIO_v1c09420"/>
<evidence type="ECO:0008006" key="3">
    <source>
        <dbReference type="Google" id="ProtNLM"/>
    </source>
</evidence>
<dbReference type="PATRIC" id="fig|743698.3.peg.951"/>
<reference evidence="2" key="2">
    <citation type="submission" date="2015-06" db="EMBL/GenBank/DDBJ databases">
        <title>Complete genome sequence of Spiroplasma eriocheiris TDA-040725-5 (DSM 21848).</title>
        <authorList>
            <person name="Lo W.-S."/>
            <person name="Kuo C.-H."/>
        </authorList>
    </citation>
    <scope>NUCLEOTIDE SEQUENCE [LARGE SCALE GENOMIC DNA]</scope>
    <source>
        <strain evidence="2">TDA-040725-5</strain>
    </source>
</reference>
<accession>A0A0H3XIY8</accession>
<keyword evidence="2" id="KW-1185">Reference proteome</keyword>
<gene>
    <name evidence="1" type="ORF">SERIO_v1c09420</name>
</gene>
<sequence length="55" mass="5987">MRKLLGILGVVTLVGSSTVSVVACHKTNNGKTNVSYFDHELDQIANKTNEELVKN</sequence>
<dbReference type="PROSITE" id="PS51257">
    <property type="entry name" value="PROKAR_LIPOPROTEIN"/>
    <property type="match status" value="1"/>
</dbReference>
<dbReference type="NCBIfam" id="NF045726">
    <property type="entry name" value="XXplasma_LP"/>
    <property type="match status" value="1"/>
</dbReference>
<dbReference type="NCBIfam" id="NF038029">
    <property type="entry name" value="LP_plasma"/>
    <property type="match status" value="1"/>
</dbReference>
<reference evidence="1 2" key="1">
    <citation type="journal article" date="2015" name="Genome Biol. Evol.">
        <title>Found and Lost: The Fates of Horizontally Acquired Genes in Arthropod-Symbiotic Spiroplasma.</title>
        <authorList>
            <person name="Lo W.S."/>
            <person name="Gasparich G.E."/>
            <person name="Kuo C.H."/>
        </authorList>
    </citation>
    <scope>NUCLEOTIDE SEQUENCE [LARGE SCALE GENOMIC DNA]</scope>
    <source>
        <strain evidence="2">TDA-040725-5</strain>
    </source>
</reference>
<dbReference type="Proteomes" id="UP000035661">
    <property type="component" value="Chromosome"/>
</dbReference>
<evidence type="ECO:0000313" key="1">
    <source>
        <dbReference type="EMBL" id="AKM54500.1"/>
    </source>
</evidence>
<evidence type="ECO:0000313" key="2">
    <source>
        <dbReference type="Proteomes" id="UP000035661"/>
    </source>
</evidence>
<proteinExistence type="predicted"/>
<protein>
    <recommendedName>
        <fullName evidence="3">Lipoprotein</fullName>
    </recommendedName>
</protein>
<organism evidence="1 2">
    <name type="scientific">Spiroplasma eriocheiris</name>
    <dbReference type="NCBI Taxonomy" id="315358"/>
    <lineage>
        <taxon>Bacteria</taxon>
        <taxon>Bacillati</taxon>
        <taxon>Mycoplasmatota</taxon>
        <taxon>Mollicutes</taxon>
        <taxon>Entomoplasmatales</taxon>
        <taxon>Spiroplasmataceae</taxon>
        <taxon>Spiroplasma</taxon>
    </lineage>
</organism>
<dbReference type="AlphaFoldDB" id="A0A0H3XIY8"/>
<dbReference type="InterPro" id="IPR054816">
    <property type="entry name" value="Lipoprotein_mollicutes-type_CS"/>
</dbReference>